<feature type="transmembrane region" description="Helical" evidence="8">
    <location>
        <begin position="214"/>
        <end position="238"/>
    </location>
</feature>
<feature type="transmembrane region" description="Helical" evidence="8">
    <location>
        <begin position="29"/>
        <end position="46"/>
    </location>
</feature>
<feature type="transmembrane region" description="Helical" evidence="8">
    <location>
        <begin position="244"/>
        <end position="266"/>
    </location>
</feature>
<evidence type="ECO:0000256" key="3">
    <source>
        <dbReference type="ARBA" id="ARBA00022448"/>
    </source>
</evidence>
<dbReference type="EMBL" id="JBDIML010000006">
    <property type="protein sequence ID" value="MEN2768610.1"/>
    <property type="molecule type" value="Genomic_DNA"/>
</dbReference>
<dbReference type="InterPro" id="IPR004776">
    <property type="entry name" value="Mem_transp_PIN-like"/>
</dbReference>
<feature type="transmembrane region" description="Helical" evidence="8">
    <location>
        <begin position="58"/>
        <end position="75"/>
    </location>
</feature>
<evidence type="ECO:0000313" key="9">
    <source>
        <dbReference type="EMBL" id="MEN2768610.1"/>
    </source>
</evidence>
<keyword evidence="6 8" id="KW-1133">Transmembrane helix</keyword>
<comment type="caution">
    <text evidence="9">The sequence shown here is derived from an EMBL/GenBank/DDBJ whole genome shotgun (WGS) entry which is preliminary data.</text>
</comment>
<feature type="transmembrane region" description="Helical" evidence="8">
    <location>
        <begin position="154"/>
        <end position="175"/>
    </location>
</feature>
<dbReference type="PANTHER" id="PTHR36838:SF1">
    <property type="entry name" value="SLR1864 PROTEIN"/>
    <property type="match status" value="1"/>
</dbReference>
<protein>
    <submittedName>
        <fullName evidence="9">AEC family transporter</fullName>
    </submittedName>
</protein>
<feature type="transmembrane region" description="Helical" evidence="8">
    <location>
        <begin position="6"/>
        <end position="22"/>
    </location>
</feature>
<feature type="transmembrane region" description="Helical" evidence="8">
    <location>
        <begin position="121"/>
        <end position="142"/>
    </location>
</feature>
<dbReference type="PANTHER" id="PTHR36838">
    <property type="entry name" value="AUXIN EFFLUX CARRIER FAMILY PROTEIN"/>
    <property type="match status" value="1"/>
</dbReference>
<dbReference type="RefSeq" id="WP_345826106.1">
    <property type="nucleotide sequence ID" value="NZ_JBDIML010000006.1"/>
</dbReference>
<evidence type="ECO:0000256" key="6">
    <source>
        <dbReference type="ARBA" id="ARBA00022989"/>
    </source>
</evidence>
<gene>
    <name evidence="9" type="ORF">ABC228_15615</name>
</gene>
<keyword evidence="4" id="KW-1003">Cell membrane</keyword>
<evidence type="ECO:0000256" key="7">
    <source>
        <dbReference type="ARBA" id="ARBA00023136"/>
    </source>
</evidence>
<comment type="similarity">
    <text evidence="2">Belongs to the auxin efflux carrier (TC 2.A.69) family.</text>
</comment>
<keyword evidence="7 8" id="KW-0472">Membrane</keyword>
<evidence type="ECO:0000256" key="4">
    <source>
        <dbReference type="ARBA" id="ARBA00022475"/>
    </source>
</evidence>
<accession>A0ABU9XKT2</accession>
<keyword evidence="5 8" id="KW-0812">Transmembrane</keyword>
<sequence>MVLFLNVILPIMAVFGAGYVLQRIKAVDVKAVSTVSIYIFLPALVFTKLYEATFDERYTILLVFAFIQLIAMIMLSKVSKKIMKWSHSVESASILTTAFMNAGNYGVPVILFTIGEEALPYAVFFMVIQTMFMNSFGVYYASRSSNGMGQALKKVFKMPATYAAIFAIILQNIAWEIPPSVYSTLTMVAGAAIPVMMVLLGMQLASITSIKFNWQVIISAVSIRMIIAPLIAFGFVMLVDVEPLIATVLIILSAMPSAATTTMYAIQFDTEPELVSSITLVSTLFSVISLTVLLNLLPT</sequence>
<organism evidence="9 10">
    <name type="scientific">Ornithinibacillus xuwenensis</name>
    <dbReference type="NCBI Taxonomy" id="3144668"/>
    <lineage>
        <taxon>Bacteria</taxon>
        <taxon>Bacillati</taxon>
        <taxon>Bacillota</taxon>
        <taxon>Bacilli</taxon>
        <taxon>Bacillales</taxon>
        <taxon>Bacillaceae</taxon>
        <taxon>Ornithinibacillus</taxon>
    </lineage>
</organism>
<keyword evidence="10" id="KW-1185">Reference proteome</keyword>
<evidence type="ECO:0000256" key="8">
    <source>
        <dbReference type="SAM" id="Phobius"/>
    </source>
</evidence>
<feature type="transmembrane region" description="Helical" evidence="8">
    <location>
        <begin position="95"/>
        <end position="115"/>
    </location>
</feature>
<evidence type="ECO:0000256" key="1">
    <source>
        <dbReference type="ARBA" id="ARBA00004651"/>
    </source>
</evidence>
<reference evidence="9 10" key="1">
    <citation type="submission" date="2024-05" db="EMBL/GenBank/DDBJ databases">
        <authorList>
            <person name="Haq I."/>
            <person name="Ullah Z."/>
            <person name="Ahmad R."/>
            <person name="Li M."/>
            <person name="Tong Y."/>
        </authorList>
    </citation>
    <scope>NUCLEOTIDE SEQUENCE [LARGE SCALE GENOMIC DNA]</scope>
    <source>
        <strain evidence="9 10">16A2E</strain>
    </source>
</reference>
<dbReference type="Proteomes" id="UP001444625">
    <property type="component" value="Unassembled WGS sequence"/>
</dbReference>
<evidence type="ECO:0000313" key="10">
    <source>
        <dbReference type="Proteomes" id="UP001444625"/>
    </source>
</evidence>
<dbReference type="InterPro" id="IPR038770">
    <property type="entry name" value="Na+/solute_symporter_sf"/>
</dbReference>
<comment type="subcellular location">
    <subcellularLocation>
        <location evidence="1">Cell membrane</location>
        <topology evidence="1">Multi-pass membrane protein</topology>
    </subcellularLocation>
</comment>
<feature type="transmembrane region" description="Helical" evidence="8">
    <location>
        <begin position="278"/>
        <end position="297"/>
    </location>
</feature>
<evidence type="ECO:0000256" key="2">
    <source>
        <dbReference type="ARBA" id="ARBA00010145"/>
    </source>
</evidence>
<dbReference type="Gene3D" id="1.20.1530.20">
    <property type="match status" value="1"/>
</dbReference>
<dbReference type="Pfam" id="PF03547">
    <property type="entry name" value="Mem_trans"/>
    <property type="match status" value="2"/>
</dbReference>
<name>A0ABU9XKT2_9BACI</name>
<evidence type="ECO:0000256" key="5">
    <source>
        <dbReference type="ARBA" id="ARBA00022692"/>
    </source>
</evidence>
<keyword evidence="3" id="KW-0813">Transport</keyword>
<proteinExistence type="inferred from homology"/>
<feature type="transmembrane region" description="Helical" evidence="8">
    <location>
        <begin position="181"/>
        <end position="202"/>
    </location>
</feature>